<evidence type="ECO:0000313" key="2">
    <source>
        <dbReference type="WBParaSite" id="ALUE_0000273501-mRNA-1"/>
    </source>
</evidence>
<protein>
    <submittedName>
        <fullName evidence="2">Secreted protein</fullName>
    </submittedName>
</protein>
<name>A0A0M3HMI5_ASCLU</name>
<dbReference type="AlphaFoldDB" id="A0A0M3HMI5"/>
<organism evidence="1 2">
    <name type="scientific">Ascaris lumbricoides</name>
    <name type="common">Giant roundworm</name>
    <dbReference type="NCBI Taxonomy" id="6252"/>
    <lineage>
        <taxon>Eukaryota</taxon>
        <taxon>Metazoa</taxon>
        <taxon>Ecdysozoa</taxon>
        <taxon>Nematoda</taxon>
        <taxon>Chromadorea</taxon>
        <taxon>Rhabditida</taxon>
        <taxon>Spirurina</taxon>
        <taxon>Ascaridomorpha</taxon>
        <taxon>Ascaridoidea</taxon>
        <taxon>Ascarididae</taxon>
        <taxon>Ascaris</taxon>
    </lineage>
</organism>
<keyword evidence="1" id="KW-1185">Reference proteome</keyword>
<dbReference type="Proteomes" id="UP000036681">
    <property type="component" value="Unplaced"/>
</dbReference>
<reference evidence="2" key="1">
    <citation type="submission" date="2017-02" db="UniProtKB">
        <authorList>
            <consortium name="WormBaseParasite"/>
        </authorList>
    </citation>
    <scope>IDENTIFICATION</scope>
</reference>
<proteinExistence type="predicted"/>
<dbReference type="WBParaSite" id="ALUE_0000273501-mRNA-1">
    <property type="protein sequence ID" value="ALUE_0000273501-mRNA-1"/>
    <property type="gene ID" value="ALUE_0000273501"/>
</dbReference>
<accession>A0A0M3HMI5</accession>
<sequence length="67" mass="7527">MHVTCSSGKQLTVVSTVVLTNDSDRSENRRASSTTTLRLQQFFRLLPLRHIARKLFPLLFVRVVGAG</sequence>
<evidence type="ECO:0000313" key="1">
    <source>
        <dbReference type="Proteomes" id="UP000036681"/>
    </source>
</evidence>